<dbReference type="GO" id="GO:0016208">
    <property type="term" value="F:AMP binding"/>
    <property type="evidence" value="ECO:0007669"/>
    <property type="project" value="InterPro"/>
</dbReference>
<evidence type="ECO:0000313" key="11">
    <source>
        <dbReference type="Proteomes" id="UP000054698"/>
    </source>
</evidence>
<organism evidence="10 11">
    <name type="scientific">Legionella feeleii</name>
    <dbReference type="NCBI Taxonomy" id="453"/>
    <lineage>
        <taxon>Bacteria</taxon>
        <taxon>Pseudomonadati</taxon>
        <taxon>Pseudomonadota</taxon>
        <taxon>Gammaproteobacteria</taxon>
        <taxon>Legionellales</taxon>
        <taxon>Legionellaceae</taxon>
        <taxon>Legionella</taxon>
    </lineage>
</organism>
<dbReference type="EC" id="6.2.1.1" evidence="6"/>
<dbReference type="Pfam" id="PF00501">
    <property type="entry name" value="AMP-binding"/>
    <property type="match status" value="1"/>
</dbReference>
<dbReference type="NCBIfam" id="TIGR02188">
    <property type="entry name" value="Ac_CoA_lig_AcsA"/>
    <property type="match status" value="1"/>
</dbReference>
<keyword evidence="2" id="KW-0436">Ligase</keyword>
<dbReference type="STRING" id="453.Lfee_0236"/>
<dbReference type="PANTHER" id="PTHR24095">
    <property type="entry name" value="ACETYL-COENZYME A SYNTHETASE"/>
    <property type="match status" value="1"/>
</dbReference>
<dbReference type="PANTHER" id="PTHR24095:SF14">
    <property type="entry name" value="ACETYL-COENZYME A SYNTHETASE 1"/>
    <property type="match status" value="1"/>
</dbReference>
<keyword evidence="11" id="KW-1185">Reference proteome</keyword>
<dbReference type="RefSeq" id="WP_058443456.1">
    <property type="nucleotide sequence ID" value="NZ_CAAAHT010000023.1"/>
</dbReference>
<dbReference type="InterPro" id="IPR025110">
    <property type="entry name" value="AMP-bd_C"/>
</dbReference>
<dbReference type="PATRIC" id="fig|453.4.peg.258"/>
<evidence type="ECO:0000256" key="5">
    <source>
        <dbReference type="ARBA" id="ARBA00022990"/>
    </source>
</evidence>
<evidence type="ECO:0000259" key="7">
    <source>
        <dbReference type="Pfam" id="PF00501"/>
    </source>
</evidence>
<protein>
    <recommendedName>
        <fullName evidence="6">Acetate--CoA ligase</fullName>
        <ecNumber evidence="6">6.2.1.1</ecNumber>
    </recommendedName>
</protein>
<feature type="domain" description="AMP-dependent synthetase/ligase" evidence="7">
    <location>
        <begin position="60"/>
        <end position="441"/>
    </location>
</feature>
<dbReference type="PROSITE" id="PS00455">
    <property type="entry name" value="AMP_BINDING"/>
    <property type="match status" value="1"/>
</dbReference>
<reference evidence="10 11" key="1">
    <citation type="submission" date="2015-11" db="EMBL/GenBank/DDBJ databases">
        <title>Genomic analysis of 38 Legionella species identifies large and diverse effector repertoires.</title>
        <authorList>
            <person name="Burstein D."/>
            <person name="Amaro F."/>
            <person name="Zusman T."/>
            <person name="Lifshitz Z."/>
            <person name="Cohen O."/>
            <person name="Gilbert J.A."/>
            <person name="Pupko T."/>
            <person name="Shuman H.A."/>
            <person name="Segal G."/>
        </authorList>
    </citation>
    <scope>NUCLEOTIDE SEQUENCE [LARGE SCALE GENOMIC DNA]</scope>
    <source>
        <strain evidence="10 11">WO-44C</strain>
    </source>
</reference>
<dbReference type="InterPro" id="IPR011904">
    <property type="entry name" value="Ac_CoA_lig"/>
</dbReference>
<dbReference type="FunFam" id="3.30.300.30:FF:000004">
    <property type="entry name" value="Acetyl-coenzyme A synthetase"/>
    <property type="match status" value="1"/>
</dbReference>
<dbReference type="CDD" id="cd05966">
    <property type="entry name" value="ACS"/>
    <property type="match status" value="1"/>
</dbReference>
<feature type="domain" description="AMP-binding enzyme C-terminal" evidence="8">
    <location>
        <begin position="501"/>
        <end position="579"/>
    </location>
</feature>
<evidence type="ECO:0000256" key="4">
    <source>
        <dbReference type="ARBA" id="ARBA00022840"/>
    </source>
</evidence>
<name>A0A0W0U832_9GAMM</name>
<dbReference type="SUPFAM" id="SSF56801">
    <property type="entry name" value="Acetyl-CoA synthetase-like"/>
    <property type="match status" value="1"/>
</dbReference>
<gene>
    <name evidence="10" type="primary">acsB</name>
    <name evidence="10" type="ORF">Lfee_0236</name>
</gene>
<dbReference type="InterPro" id="IPR042099">
    <property type="entry name" value="ANL_N_sf"/>
</dbReference>
<dbReference type="Gene3D" id="3.30.300.30">
    <property type="match status" value="1"/>
</dbReference>
<keyword evidence="5" id="KW-0007">Acetylation</keyword>
<evidence type="ECO:0000313" key="10">
    <source>
        <dbReference type="EMBL" id="KTD04148.1"/>
    </source>
</evidence>
<sequence length="623" mass="68922">MENSTQEGKEAFEPFWAETALKYVDWLEPWNSVLKGSLAQGNIQWFTGAKLNVSANCLDRHLPAKGNHPAIIWEGDNPDEQRILTFAELHQEVCRMANVLKKLGIGRGDTVGIYLPMIPEAAIAMLACARIGAVHTVVFAGFSATALRQRLEAANCKLLITADSYQRGGKNFALKQQADEAGQALPLQMLVISHQETTVPLDANRDHWWHELKHTVSNFCPAESMDAEDPLFILYTSGSTGKPKGVVHTTGGYLVQVAYSHQHIFNCKDNDIFWCTADISWITGHSYVVYGPLCNGITTLMFAGVPTWPSPARCWEIIDKYRVNVFYTAPTAIRALKREGDKWLTTTSRKSLRLLGTVGEPINPEVWQWYQQTVGLNQTPIVDTWWQTETGSIMICPQGDLQKAKPGAASQPLPGIYPVLLDEDDKEIEGAGEGLLAIKYPWPSMARTIAGDHARYCQTYLRNGYYLTGDGARRDSDGDYWITGRLDDVLNVAGHRLGTAEIESALVTHPLVAEAAVVGIDHEIKGQAIYAFVSLKEGQNPSPQLQEQLLNTVKTTIGAIAKPDVIEWVFDLPKTRSGKIMRRILRQIANKKISTLAELGDLSTLANPQTVTDLMKQAVGKTD</sequence>
<proteinExistence type="inferred from homology"/>
<dbReference type="GO" id="GO:0005524">
    <property type="term" value="F:ATP binding"/>
    <property type="evidence" value="ECO:0007669"/>
    <property type="project" value="UniProtKB-KW"/>
</dbReference>
<dbReference type="InterPro" id="IPR000873">
    <property type="entry name" value="AMP-dep_synth/lig_dom"/>
</dbReference>
<keyword evidence="3" id="KW-0547">Nucleotide-binding</keyword>
<dbReference type="FunFam" id="3.40.50.12780:FF:000001">
    <property type="entry name" value="Acetyl-coenzyme A synthetase"/>
    <property type="match status" value="1"/>
</dbReference>
<evidence type="ECO:0000256" key="6">
    <source>
        <dbReference type="NCBIfam" id="TIGR02188"/>
    </source>
</evidence>
<dbReference type="Pfam" id="PF13193">
    <property type="entry name" value="AMP-binding_C"/>
    <property type="match status" value="1"/>
</dbReference>
<evidence type="ECO:0000259" key="8">
    <source>
        <dbReference type="Pfam" id="PF13193"/>
    </source>
</evidence>
<dbReference type="Pfam" id="PF16177">
    <property type="entry name" value="ACAS_N"/>
    <property type="match status" value="1"/>
</dbReference>
<dbReference type="AlphaFoldDB" id="A0A0W0U832"/>
<evidence type="ECO:0000256" key="2">
    <source>
        <dbReference type="ARBA" id="ARBA00022598"/>
    </source>
</evidence>
<accession>A0A0W0U832</accession>
<dbReference type="NCBIfam" id="NF001208">
    <property type="entry name" value="PRK00174.1"/>
    <property type="match status" value="1"/>
</dbReference>
<dbReference type="Gene3D" id="3.40.50.12780">
    <property type="entry name" value="N-terminal domain of ligase-like"/>
    <property type="match status" value="1"/>
</dbReference>
<comment type="similarity">
    <text evidence="1">Belongs to the ATP-dependent AMP-binding enzyme family.</text>
</comment>
<evidence type="ECO:0000259" key="9">
    <source>
        <dbReference type="Pfam" id="PF16177"/>
    </source>
</evidence>
<dbReference type="Proteomes" id="UP000054698">
    <property type="component" value="Unassembled WGS sequence"/>
</dbReference>
<comment type="caution">
    <text evidence="10">The sequence shown here is derived from an EMBL/GenBank/DDBJ whole genome shotgun (WGS) entry which is preliminary data.</text>
</comment>
<feature type="domain" description="Acetyl-coenzyme A synthetase N-terminal" evidence="9">
    <location>
        <begin position="7"/>
        <end position="57"/>
    </location>
</feature>
<dbReference type="InterPro" id="IPR032387">
    <property type="entry name" value="ACAS_N"/>
</dbReference>
<dbReference type="GO" id="GO:0019427">
    <property type="term" value="P:acetyl-CoA biosynthetic process from acetate"/>
    <property type="evidence" value="ECO:0007669"/>
    <property type="project" value="UniProtKB-UniRule"/>
</dbReference>
<dbReference type="InterPro" id="IPR045851">
    <property type="entry name" value="AMP-bd_C_sf"/>
</dbReference>
<evidence type="ECO:0000256" key="1">
    <source>
        <dbReference type="ARBA" id="ARBA00006432"/>
    </source>
</evidence>
<dbReference type="InterPro" id="IPR020845">
    <property type="entry name" value="AMP-binding_CS"/>
</dbReference>
<evidence type="ECO:0000256" key="3">
    <source>
        <dbReference type="ARBA" id="ARBA00022741"/>
    </source>
</evidence>
<dbReference type="GO" id="GO:0003987">
    <property type="term" value="F:acetate-CoA ligase activity"/>
    <property type="evidence" value="ECO:0007669"/>
    <property type="project" value="UniProtKB-UniRule"/>
</dbReference>
<dbReference type="EMBL" id="LNYB01000009">
    <property type="protein sequence ID" value="KTD04148.1"/>
    <property type="molecule type" value="Genomic_DNA"/>
</dbReference>
<keyword evidence="4" id="KW-0067">ATP-binding</keyword>
<dbReference type="OrthoDB" id="9803968at2"/>